<dbReference type="Pfam" id="PF02203">
    <property type="entry name" value="TarH"/>
    <property type="match status" value="1"/>
</dbReference>
<feature type="domain" description="HAMP" evidence="14">
    <location>
        <begin position="237"/>
        <end position="289"/>
    </location>
</feature>
<keyword evidence="5" id="KW-0997">Cell inner membrane</keyword>
<evidence type="ECO:0000256" key="5">
    <source>
        <dbReference type="ARBA" id="ARBA00022519"/>
    </source>
</evidence>
<evidence type="ECO:0000256" key="6">
    <source>
        <dbReference type="ARBA" id="ARBA00022692"/>
    </source>
</evidence>
<keyword evidence="2" id="KW-1003">Cell membrane</keyword>
<dbReference type="PROSITE" id="PS50885">
    <property type="entry name" value="HAMP"/>
    <property type="match status" value="1"/>
</dbReference>
<evidence type="ECO:0000256" key="12">
    <source>
        <dbReference type="SAM" id="Phobius"/>
    </source>
</evidence>
<dbReference type="OrthoDB" id="6532575at2"/>
<dbReference type="InterPro" id="IPR035440">
    <property type="entry name" value="4HB_MCP_dom_sf"/>
</dbReference>
<dbReference type="SMART" id="SM00283">
    <property type="entry name" value="MA"/>
    <property type="match status" value="1"/>
</dbReference>
<evidence type="ECO:0000256" key="11">
    <source>
        <dbReference type="PROSITE-ProRule" id="PRU00284"/>
    </source>
</evidence>
<dbReference type="SUPFAM" id="SSF47170">
    <property type="entry name" value="Aspartate receptor, ligand-binding domain"/>
    <property type="match status" value="1"/>
</dbReference>
<dbReference type="Gene3D" id="1.20.120.30">
    <property type="entry name" value="Aspartate receptor, ligand-binding domain"/>
    <property type="match status" value="1"/>
</dbReference>
<evidence type="ECO:0000313" key="16">
    <source>
        <dbReference type="EMBL" id="KFX19528.1"/>
    </source>
</evidence>
<dbReference type="AlphaFoldDB" id="A0A093VG50"/>
<dbReference type="Pfam" id="PF00015">
    <property type="entry name" value="MCPsignal"/>
    <property type="match status" value="1"/>
</dbReference>
<evidence type="ECO:0000259" key="14">
    <source>
        <dbReference type="PROSITE" id="PS50885"/>
    </source>
</evidence>
<comment type="caution">
    <text evidence="15">The sequence shown here is derived from an EMBL/GenBank/DDBJ whole genome shotgun (WGS) entry which is preliminary data.</text>
</comment>
<dbReference type="GO" id="GO:0005886">
    <property type="term" value="C:plasma membrane"/>
    <property type="evidence" value="ECO:0007669"/>
    <property type="project" value="UniProtKB-SubCell"/>
</dbReference>
<dbReference type="SUPFAM" id="SSF58104">
    <property type="entry name" value="Methyl-accepting chemotaxis protein (MCP) signaling domain"/>
    <property type="match status" value="1"/>
</dbReference>
<dbReference type="GO" id="GO:0006935">
    <property type="term" value="P:chemotaxis"/>
    <property type="evidence" value="ECO:0007669"/>
    <property type="project" value="UniProtKB-KW"/>
</dbReference>
<dbReference type="SMART" id="SM00304">
    <property type="entry name" value="HAMP"/>
    <property type="match status" value="1"/>
</dbReference>
<comment type="subcellular location">
    <subcellularLocation>
        <location evidence="1">Cell inner membrane</location>
        <topology evidence="1">Multi-pass membrane protein</topology>
    </subcellularLocation>
</comment>
<keyword evidence="17" id="KW-1185">Reference proteome</keyword>
<dbReference type="GO" id="GO:0007165">
    <property type="term" value="P:signal transduction"/>
    <property type="evidence" value="ECO:0007669"/>
    <property type="project" value="UniProtKB-KW"/>
</dbReference>
<evidence type="ECO:0000313" key="18">
    <source>
        <dbReference type="Proteomes" id="UP000032874"/>
    </source>
</evidence>
<evidence type="ECO:0000256" key="1">
    <source>
        <dbReference type="ARBA" id="ARBA00004429"/>
    </source>
</evidence>
<dbReference type="InterPro" id="IPR004090">
    <property type="entry name" value="Chemotax_Me-accpt_rcpt"/>
</dbReference>
<evidence type="ECO:0000313" key="15">
    <source>
        <dbReference type="EMBL" id="KFX05243.1"/>
    </source>
</evidence>
<keyword evidence="4" id="KW-0145">Chemotaxis</keyword>
<dbReference type="InterPro" id="IPR004089">
    <property type="entry name" value="MCPsignal_dom"/>
</dbReference>
<evidence type="ECO:0000256" key="10">
    <source>
        <dbReference type="ARBA" id="ARBA00029447"/>
    </source>
</evidence>
<keyword evidence="6 12" id="KW-0812">Transmembrane</keyword>
<dbReference type="PRINTS" id="PR00260">
    <property type="entry name" value="CHEMTRNSDUCR"/>
</dbReference>
<dbReference type="eggNOG" id="COG0840">
    <property type="taxonomic scope" value="Bacteria"/>
</dbReference>
<dbReference type="PROSITE" id="PS50111">
    <property type="entry name" value="CHEMOTAXIS_TRANSDUC_2"/>
    <property type="match status" value="1"/>
</dbReference>
<dbReference type="STRING" id="55207.KP22_11080"/>
<gene>
    <name evidence="16" type="ORF">JV35_14000</name>
    <name evidence="15" type="ORF">KP22_11080</name>
</gene>
<dbReference type="InterPro" id="IPR051310">
    <property type="entry name" value="MCP_chemotaxis"/>
</dbReference>
<evidence type="ECO:0000313" key="17">
    <source>
        <dbReference type="Proteomes" id="UP000032869"/>
    </source>
</evidence>
<dbReference type="FunFam" id="1.10.287.950:FF:000001">
    <property type="entry name" value="Methyl-accepting chemotaxis sensory transducer"/>
    <property type="match status" value="1"/>
</dbReference>
<reference evidence="17 18" key="1">
    <citation type="submission" date="2014-08" db="EMBL/GenBank/DDBJ databases">
        <title>Genome sequences of NCPPB Pectobacterium isolates.</title>
        <authorList>
            <person name="Glover R.H."/>
            <person name="Sapp M."/>
            <person name="Elphinstone J."/>
        </authorList>
    </citation>
    <scope>NUCLEOTIDE SEQUENCE [LARGE SCALE GENOMIC DNA]</scope>
    <source>
        <strain evidence="16 17">NCPPB 2793</strain>
        <strain evidence="15 18">NCPPB 2795</strain>
    </source>
</reference>
<sequence length="539" mass="58402">MSDLPYQSIALYEKPEPWHSSPGVHNIKLTPLFIIVFSGVLLLFAVAVATSSYFLKQAELSLNESTLELNVRMELVDSANHMRAARMNLLHAVNHLHNGLTDNYNASLKAAEERLVMSQKMFNGYQNRAVRSGAELARDNELKARYSDYVERGIKPMFDIAKKGNVEELNVFESTTMSKLDDEYDVPLKASYLYRVDMAKNINLTAERHSTLGYTLMTGAFILAIVLTGMTFLLIRRVIINPVQYWVSRIQAIAQGDLTRARADVGRNEIGILGDNIQQMQDSLSETVGSVRDSAESIHSSSTKIAVGNTDLSARTEQQAAALAETAASMEQLTAAVKQNTDNAHHASKAATDTSSKAVNGGRIVEQVVGSMAEIAKSSDKISEIIALINGIAFQTNILALNAAVEAARAGEQGKGFAVVAGEVRNLAQRSANAATEIAALIKESETRVIEGTTLASEAGKAMAEIVAEINNVTRIMNEISLASDEQSSGINQVSLAISEMDRVTQQNATLVLEASSSAASLEQQAERLNLGVARFHLM</sequence>
<evidence type="ECO:0000256" key="9">
    <source>
        <dbReference type="ARBA" id="ARBA00023224"/>
    </source>
</evidence>
<dbReference type="PANTHER" id="PTHR43531">
    <property type="entry name" value="PROTEIN ICFG"/>
    <property type="match status" value="1"/>
</dbReference>
<dbReference type="EMBL" id="JQHM01000003">
    <property type="protein sequence ID" value="KFX05243.1"/>
    <property type="molecule type" value="Genomic_DNA"/>
</dbReference>
<evidence type="ECO:0000256" key="4">
    <source>
        <dbReference type="ARBA" id="ARBA00022500"/>
    </source>
</evidence>
<dbReference type="Proteomes" id="UP000032874">
    <property type="component" value="Unassembled WGS sequence"/>
</dbReference>
<dbReference type="GO" id="GO:0004888">
    <property type="term" value="F:transmembrane signaling receptor activity"/>
    <property type="evidence" value="ECO:0007669"/>
    <property type="project" value="InterPro"/>
</dbReference>
<evidence type="ECO:0000256" key="7">
    <source>
        <dbReference type="ARBA" id="ARBA00022989"/>
    </source>
</evidence>
<evidence type="ECO:0000256" key="8">
    <source>
        <dbReference type="ARBA" id="ARBA00023136"/>
    </source>
</evidence>
<keyword evidence="7 12" id="KW-1133">Transmembrane helix</keyword>
<dbReference type="RefSeq" id="WP_039305705.1">
    <property type="nucleotide sequence ID" value="NZ_JAODTE010000004.1"/>
</dbReference>
<keyword evidence="9 11" id="KW-0807">Transducer</keyword>
<proteinExistence type="inferred from homology"/>
<dbReference type="Proteomes" id="UP000032869">
    <property type="component" value="Unassembled WGS sequence"/>
</dbReference>
<accession>A0A093VG50</accession>
<dbReference type="InterPro" id="IPR003122">
    <property type="entry name" value="Tar_rcpt_lig-bd"/>
</dbReference>
<evidence type="ECO:0000256" key="3">
    <source>
        <dbReference type="ARBA" id="ARBA00022481"/>
    </source>
</evidence>
<protein>
    <submittedName>
        <fullName evidence="15">Chemotaxis protein</fullName>
    </submittedName>
</protein>
<dbReference type="InterPro" id="IPR003660">
    <property type="entry name" value="HAMP_dom"/>
</dbReference>
<comment type="similarity">
    <text evidence="10">Belongs to the methyl-accepting chemotaxis (MCP) protein family.</text>
</comment>
<evidence type="ECO:0000259" key="13">
    <source>
        <dbReference type="PROSITE" id="PS50111"/>
    </source>
</evidence>
<keyword evidence="8 12" id="KW-0472">Membrane</keyword>
<keyword evidence="3" id="KW-0488">Methylation</keyword>
<feature type="transmembrane region" description="Helical" evidence="12">
    <location>
        <begin position="32"/>
        <end position="55"/>
    </location>
</feature>
<dbReference type="Pfam" id="PF00672">
    <property type="entry name" value="HAMP"/>
    <property type="match status" value="1"/>
</dbReference>
<feature type="transmembrane region" description="Helical" evidence="12">
    <location>
        <begin position="212"/>
        <end position="235"/>
    </location>
</feature>
<evidence type="ECO:0000256" key="2">
    <source>
        <dbReference type="ARBA" id="ARBA00022475"/>
    </source>
</evidence>
<dbReference type="PANTHER" id="PTHR43531:SF5">
    <property type="entry name" value="METHYL-ACCEPTING CHEMOTAXIS PROTEIN III"/>
    <property type="match status" value="1"/>
</dbReference>
<organism evidence="15 18">
    <name type="scientific">Pectobacterium betavasculorum</name>
    <dbReference type="NCBI Taxonomy" id="55207"/>
    <lineage>
        <taxon>Bacteria</taxon>
        <taxon>Pseudomonadati</taxon>
        <taxon>Pseudomonadota</taxon>
        <taxon>Gammaproteobacteria</taxon>
        <taxon>Enterobacterales</taxon>
        <taxon>Pectobacteriaceae</taxon>
        <taxon>Pectobacterium</taxon>
    </lineage>
</organism>
<dbReference type="CDD" id="cd11386">
    <property type="entry name" value="MCP_signal"/>
    <property type="match status" value="1"/>
</dbReference>
<dbReference type="Gene3D" id="1.10.287.950">
    <property type="entry name" value="Methyl-accepting chemotaxis protein"/>
    <property type="match status" value="1"/>
</dbReference>
<dbReference type="EMBL" id="JQHL01000006">
    <property type="protein sequence ID" value="KFX19528.1"/>
    <property type="molecule type" value="Genomic_DNA"/>
</dbReference>
<dbReference type="CDD" id="cd06225">
    <property type="entry name" value="HAMP"/>
    <property type="match status" value="1"/>
</dbReference>
<name>A0A093VG50_9GAMM</name>
<feature type="domain" description="Methyl-accepting transducer" evidence="13">
    <location>
        <begin position="294"/>
        <end position="523"/>
    </location>
</feature>